<evidence type="ECO:0000256" key="11">
    <source>
        <dbReference type="SAM" id="Phobius"/>
    </source>
</evidence>
<organism evidence="12 13">
    <name type="scientific">Lingula anatina</name>
    <name type="common">Brachiopod</name>
    <name type="synonym">Lingula unguis</name>
    <dbReference type="NCBI Taxonomy" id="7574"/>
    <lineage>
        <taxon>Eukaryota</taxon>
        <taxon>Metazoa</taxon>
        <taxon>Spiralia</taxon>
        <taxon>Lophotrochozoa</taxon>
        <taxon>Brachiopoda</taxon>
        <taxon>Linguliformea</taxon>
        <taxon>Lingulata</taxon>
        <taxon>Lingulida</taxon>
        <taxon>Linguloidea</taxon>
        <taxon>Lingulidae</taxon>
        <taxon>Lingula</taxon>
    </lineage>
</organism>
<dbReference type="Pfam" id="PF07787">
    <property type="entry name" value="TMEM43"/>
    <property type="match status" value="1"/>
</dbReference>
<dbReference type="InterPro" id="IPR012430">
    <property type="entry name" value="TMEM43_fam"/>
</dbReference>
<feature type="transmembrane region" description="Helical" evidence="11">
    <location>
        <begin position="380"/>
        <end position="400"/>
    </location>
</feature>
<dbReference type="RefSeq" id="XP_013402387.1">
    <property type="nucleotide sequence ID" value="XM_013546933.1"/>
</dbReference>
<dbReference type="AlphaFoldDB" id="A0A1S3IW19"/>
<feature type="transmembrane region" description="Helical" evidence="11">
    <location>
        <begin position="315"/>
        <end position="337"/>
    </location>
</feature>
<evidence type="ECO:0000256" key="7">
    <source>
        <dbReference type="ARBA" id="ARBA00022989"/>
    </source>
</evidence>
<dbReference type="Proteomes" id="UP000085678">
    <property type="component" value="Unplaced"/>
</dbReference>
<reference evidence="13" key="1">
    <citation type="submission" date="2025-08" db="UniProtKB">
        <authorList>
            <consortium name="RefSeq"/>
        </authorList>
    </citation>
    <scope>IDENTIFICATION</scope>
    <source>
        <tissue evidence="13">Gonads</tissue>
    </source>
</reference>
<keyword evidence="8 11" id="KW-0472">Membrane</keyword>
<dbReference type="GO" id="GO:0006629">
    <property type="term" value="P:lipid metabolic process"/>
    <property type="evidence" value="ECO:0007669"/>
    <property type="project" value="TreeGrafter"/>
</dbReference>
<protein>
    <submittedName>
        <fullName evidence="13">Transmembrane protein 43-like isoform X1</fullName>
    </submittedName>
</protein>
<keyword evidence="12" id="KW-1185">Reference proteome</keyword>
<dbReference type="GeneID" id="106168012"/>
<dbReference type="GO" id="GO:0005789">
    <property type="term" value="C:endoplasmic reticulum membrane"/>
    <property type="evidence" value="ECO:0007669"/>
    <property type="project" value="UniProtKB-SubCell"/>
</dbReference>
<evidence type="ECO:0000256" key="10">
    <source>
        <dbReference type="SAM" id="MobiDB-lite"/>
    </source>
</evidence>
<evidence type="ECO:0000256" key="6">
    <source>
        <dbReference type="ARBA" id="ARBA00022824"/>
    </source>
</evidence>
<keyword evidence="9" id="KW-0539">Nucleus</keyword>
<dbReference type="KEGG" id="lak:106168012"/>
<evidence type="ECO:0000313" key="13">
    <source>
        <dbReference type="RefSeq" id="XP_013402387.1"/>
    </source>
</evidence>
<keyword evidence="5 11" id="KW-0812">Transmembrane</keyword>
<dbReference type="PANTHER" id="PTHR13416:SF2">
    <property type="entry name" value="TRANSMEMBRANE PROTEIN 43"/>
    <property type="match status" value="1"/>
</dbReference>
<keyword evidence="7 11" id="KW-1133">Transmembrane helix</keyword>
<dbReference type="FunCoup" id="A0A1S3IW19">
    <property type="interactions" value="1212"/>
</dbReference>
<dbReference type="GO" id="GO:0071763">
    <property type="term" value="P:nuclear membrane organization"/>
    <property type="evidence" value="ECO:0007669"/>
    <property type="project" value="TreeGrafter"/>
</dbReference>
<gene>
    <name evidence="13" type="primary">LOC106168012</name>
</gene>
<name>A0A1S3IW19_LINAN</name>
<dbReference type="STRING" id="7574.A0A1S3IW19"/>
<dbReference type="InParanoid" id="A0A1S3IW19"/>
<evidence type="ECO:0000256" key="5">
    <source>
        <dbReference type="ARBA" id="ARBA00022692"/>
    </source>
</evidence>
<evidence type="ECO:0000256" key="3">
    <source>
        <dbReference type="ARBA" id="ARBA00004586"/>
    </source>
</evidence>
<feature type="transmembrane region" description="Helical" evidence="11">
    <location>
        <begin position="41"/>
        <end position="60"/>
    </location>
</feature>
<comment type="similarity">
    <text evidence="4">Belongs to the TMEM43 family.</text>
</comment>
<keyword evidence="6" id="KW-0256">Endoplasmic reticulum</keyword>
<evidence type="ECO:0000256" key="8">
    <source>
        <dbReference type="ARBA" id="ARBA00023136"/>
    </source>
</evidence>
<evidence type="ECO:0000256" key="2">
    <source>
        <dbReference type="ARBA" id="ARBA00004259"/>
    </source>
</evidence>
<dbReference type="PANTHER" id="PTHR13416">
    <property type="match status" value="1"/>
</dbReference>
<dbReference type="OrthoDB" id="410725at2759"/>
<accession>A0A1S3IW19</accession>
<feature type="region of interest" description="Disordered" evidence="10">
    <location>
        <begin position="1"/>
        <end position="20"/>
    </location>
</feature>
<evidence type="ECO:0000256" key="1">
    <source>
        <dbReference type="ARBA" id="ARBA00004127"/>
    </source>
</evidence>
<comment type="subcellular location">
    <subcellularLocation>
        <location evidence="1">Endomembrane system</location>
        <topology evidence="1">Multi-pass membrane protein</topology>
    </subcellularLocation>
    <subcellularLocation>
        <location evidence="3">Endoplasmic reticulum membrane</location>
    </subcellularLocation>
    <subcellularLocation>
        <location evidence="2">Nucleus envelope</location>
    </subcellularLocation>
</comment>
<evidence type="ECO:0000256" key="9">
    <source>
        <dbReference type="ARBA" id="ARBA00023242"/>
    </source>
</evidence>
<evidence type="ECO:0000256" key="4">
    <source>
        <dbReference type="ARBA" id="ARBA00006627"/>
    </source>
</evidence>
<feature type="transmembrane region" description="Helical" evidence="11">
    <location>
        <begin position="349"/>
        <end position="374"/>
    </location>
</feature>
<sequence length="410" mass="46298">MYRRDFPHHPGMHNMDLGGDSHTRVSYRNNPNFCERIGRSLVAILVGIAVIIVAVCLLWWNEGRAVTTARSLEEGLDRVVSLGTIHVAFDQNNGKLVHLTGPLKTGKVLSDSAYGVSVRAVKLKRHVEMYQWVEHEHRREVNEGDKTREEVTYSYSKEWKSEVIQSSSFDNPTRHHNPNSMAVKPNVFIAEDAQVGNFYLSENLKSKITNYKQLKPQHPPPDGSVKLVDGVFYHAHDPFNPQIGDIKVTFEYAGVSSGDSARAPDMVSIVARQQGSQLTKYQTEAGDVLEILYLGELTAEEIFEKEHAQNNIFTWLLRLAGWFVMFVGFGLSTSIINTLVDWIPIVRELVGLGMCTLNMTMSMSLSITVIALGWIRYRPWFGFSILACAMIPVLLSKYRVSSLNSRDRRL</sequence>
<proteinExistence type="inferred from homology"/>
<evidence type="ECO:0000313" key="12">
    <source>
        <dbReference type="Proteomes" id="UP000085678"/>
    </source>
</evidence>
<dbReference type="GO" id="GO:0005637">
    <property type="term" value="C:nuclear inner membrane"/>
    <property type="evidence" value="ECO:0007669"/>
    <property type="project" value="TreeGrafter"/>
</dbReference>